<dbReference type="InterPro" id="IPR050109">
    <property type="entry name" value="HTH-type_TetR-like_transc_reg"/>
</dbReference>
<evidence type="ECO:0000256" key="1">
    <source>
        <dbReference type="ARBA" id="ARBA00023125"/>
    </source>
</evidence>
<evidence type="ECO:0000259" key="4">
    <source>
        <dbReference type="PROSITE" id="PS50977"/>
    </source>
</evidence>
<reference evidence="6" key="1">
    <citation type="journal article" date="2019" name="Int. J. Syst. Evol. Microbiol.">
        <title>The Global Catalogue of Microorganisms (GCM) 10K type strain sequencing project: providing services to taxonomists for standard genome sequencing and annotation.</title>
        <authorList>
            <consortium name="The Broad Institute Genomics Platform"/>
            <consortium name="The Broad Institute Genome Sequencing Center for Infectious Disease"/>
            <person name="Wu L."/>
            <person name="Ma J."/>
        </authorList>
    </citation>
    <scope>NUCLEOTIDE SEQUENCE [LARGE SCALE GENOMIC DNA]</scope>
    <source>
        <strain evidence="6">KACC 12597</strain>
    </source>
</reference>
<comment type="caution">
    <text evidence="5">The sequence shown here is derived from an EMBL/GenBank/DDBJ whole genome shotgun (WGS) entry which is preliminary data.</text>
</comment>
<dbReference type="InterPro" id="IPR036271">
    <property type="entry name" value="Tet_transcr_reg_TetR-rel_C_sf"/>
</dbReference>
<dbReference type="RefSeq" id="WP_386025604.1">
    <property type="nucleotide sequence ID" value="NZ_JBHUHX010000016.1"/>
</dbReference>
<protein>
    <submittedName>
        <fullName evidence="5">TetR/AcrR family transcriptional regulator</fullName>
    </submittedName>
</protein>
<keyword evidence="1 2" id="KW-0238">DNA-binding</keyword>
<dbReference type="SUPFAM" id="SSF48498">
    <property type="entry name" value="Tetracyclin repressor-like, C-terminal domain"/>
    <property type="match status" value="1"/>
</dbReference>
<evidence type="ECO:0000256" key="3">
    <source>
        <dbReference type="SAM" id="MobiDB-lite"/>
    </source>
</evidence>
<feature type="DNA-binding region" description="H-T-H motif" evidence="2">
    <location>
        <begin position="47"/>
        <end position="66"/>
    </location>
</feature>
<sequence length="223" mass="24351">MPEQISAETNDQTPRSTRGRPPDEVKHEAMLAAARALFYAGGLKRLTMEGVARTAGVSKVTVYAHFSDLPGLIRAVVLAQRDRMTAVLEALSTDPTQLRQTLIEFGLCLMDYLTSDEFLTLQRMLASQAMQHPWLGPIIHQEGAEATCDKLAALLREAVQRGGLREHDCRMAAEQLLGMWQGFQTTGLMIGGCAKPAPQALRQRIESSVDLILSAHAPEGEAS</sequence>
<evidence type="ECO:0000313" key="6">
    <source>
        <dbReference type="Proteomes" id="UP001597337"/>
    </source>
</evidence>
<dbReference type="SUPFAM" id="SSF46689">
    <property type="entry name" value="Homeodomain-like"/>
    <property type="match status" value="1"/>
</dbReference>
<dbReference type="InterPro" id="IPR001647">
    <property type="entry name" value="HTH_TetR"/>
</dbReference>
<dbReference type="Gene3D" id="1.10.357.10">
    <property type="entry name" value="Tetracycline Repressor, domain 2"/>
    <property type="match status" value="1"/>
</dbReference>
<dbReference type="Pfam" id="PF00440">
    <property type="entry name" value="TetR_N"/>
    <property type="match status" value="1"/>
</dbReference>
<gene>
    <name evidence="5" type="ORF">ACFSJC_08320</name>
</gene>
<keyword evidence="6" id="KW-1185">Reference proteome</keyword>
<accession>A0ABW4Y840</accession>
<feature type="region of interest" description="Disordered" evidence="3">
    <location>
        <begin position="1"/>
        <end position="23"/>
    </location>
</feature>
<dbReference type="Pfam" id="PF14246">
    <property type="entry name" value="TetR_C_7"/>
    <property type="match status" value="1"/>
</dbReference>
<dbReference type="PANTHER" id="PTHR30055">
    <property type="entry name" value="HTH-TYPE TRANSCRIPTIONAL REGULATOR RUTR"/>
    <property type="match status" value="1"/>
</dbReference>
<dbReference type="Gene3D" id="1.10.10.60">
    <property type="entry name" value="Homeodomain-like"/>
    <property type="match status" value="1"/>
</dbReference>
<dbReference type="EMBL" id="JBHUHX010000016">
    <property type="protein sequence ID" value="MFD2111842.1"/>
    <property type="molecule type" value="Genomic_DNA"/>
</dbReference>
<dbReference type="PRINTS" id="PR00455">
    <property type="entry name" value="HTHTETR"/>
</dbReference>
<evidence type="ECO:0000313" key="5">
    <source>
        <dbReference type="EMBL" id="MFD2111842.1"/>
    </source>
</evidence>
<dbReference type="PROSITE" id="PS50977">
    <property type="entry name" value="HTH_TETR_2"/>
    <property type="match status" value="1"/>
</dbReference>
<dbReference type="InterPro" id="IPR039536">
    <property type="entry name" value="TetR_C_Proteobacteria"/>
</dbReference>
<name>A0ABW4Y840_9GAMM</name>
<dbReference type="Proteomes" id="UP001597337">
    <property type="component" value="Unassembled WGS sequence"/>
</dbReference>
<dbReference type="PANTHER" id="PTHR30055:SF146">
    <property type="entry name" value="HTH-TYPE TRANSCRIPTIONAL DUAL REGULATOR CECR"/>
    <property type="match status" value="1"/>
</dbReference>
<organism evidence="5 6">
    <name type="scientific">Thiorhodococcus fuscus</name>
    <dbReference type="NCBI Taxonomy" id="527200"/>
    <lineage>
        <taxon>Bacteria</taxon>
        <taxon>Pseudomonadati</taxon>
        <taxon>Pseudomonadota</taxon>
        <taxon>Gammaproteobacteria</taxon>
        <taxon>Chromatiales</taxon>
        <taxon>Chromatiaceae</taxon>
        <taxon>Thiorhodococcus</taxon>
    </lineage>
</organism>
<dbReference type="InterPro" id="IPR009057">
    <property type="entry name" value="Homeodomain-like_sf"/>
</dbReference>
<feature type="compositionally biased region" description="Polar residues" evidence="3">
    <location>
        <begin position="1"/>
        <end position="16"/>
    </location>
</feature>
<evidence type="ECO:0000256" key="2">
    <source>
        <dbReference type="PROSITE-ProRule" id="PRU00335"/>
    </source>
</evidence>
<proteinExistence type="predicted"/>
<feature type="domain" description="HTH tetR-type" evidence="4">
    <location>
        <begin position="24"/>
        <end position="84"/>
    </location>
</feature>